<dbReference type="RefSeq" id="WP_076706308.1">
    <property type="nucleotide sequence ID" value="NZ_CP015096.1"/>
</dbReference>
<evidence type="ECO:0000313" key="1">
    <source>
        <dbReference type="EMBL" id="APZ55363.1"/>
    </source>
</evidence>
<protein>
    <submittedName>
        <fullName evidence="1">Uncharacterized protein</fullName>
    </submittedName>
</protein>
<dbReference type="KEGG" id="paby:Ga0080574_TMP5081"/>
<organism evidence="1 2">
    <name type="scientific">Salipiger abyssi</name>
    <dbReference type="NCBI Taxonomy" id="1250539"/>
    <lineage>
        <taxon>Bacteria</taxon>
        <taxon>Pseudomonadati</taxon>
        <taxon>Pseudomonadota</taxon>
        <taxon>Alphaproteobacteria</taxon>
        <taxon>Rhodobacterales</taxon>
        <taxon>Roseobacteraceae</taxon>
        <taxon>Salipiger</taxon>
    </lineage>
</organism>
<proteinExistence type="predicted"/>
<dbReference type="OrthoDB" id="7874674at2"/>
<name>A0A1P8V135_9RHOB</name>
<gene>
    <name evidence="1" type="ORF">Ga0080574_TMP5081</name>
</gene>
<geneLocation type="plasmid" evidence="2">
    <name>ppaby8</name>
</geneLocation>
<sequence>MTYEVQQYTFCEGWVNTWQVHHEDGTIAPETFATVEEAQAALDEFFAEIADEIAAGQRPADNGYDREEFRIVAGGAS</sequence>
<dbReference type="AlphaFoldDB" id="A0A1P8V135"/>
<evidence type="ECO:0000313" key="2">
    <source>
        <dbReference type="Proteomes" id="UP000187059"/>
    </source>
</evidence>
<keyword evidence="2" id="KW-1185">Reference proteome</keyword>
<dbReference type="EMBL" id="CP015096">
    <property type="protein sequence ID" value="APZ55363.1"/>
    <property type="molecule type" value="Genomic_DNA"/>
</dbReference>
<accession>A0A1P8V135</accession>
<dbReference type="Proteomes" id="UP000187059">
    <property type="component" value="Plasmid pPABY8"/>
</dbReference>
<reference evidence="1 2" key="1">
    <citation type="submission" date="2016-04" db="EMBL/GenBank/DDBJ databases">
        <title>Deep-sea bacteria in the southern Pacific.</title>
        <authorList>
            <person name="Tang K."/>
        </authorList>
    </citation>
    <scope>NUCLEOTIDE SEQUENCE [LARGE SCALE GENOMIC DNA]</scope>
    <source>
        <strain evidence="1 2">JLT2014</strain>
        <plasmid evidence="2">ppaby8</plasmid>
    </source>
</reference>
<keyword evidence="1" id="KW-0614">Plasmid</keyword>